<name>A0A4R6RHS8_9HYPH</name>
<dbReference type="AlphaFoldDB" id="A0A4R6RHS8"/>
<protein>
    <submittedName>
        <fullName evidence="1">Uncharacterized protein</fullName>
    </submittedName>
</protein>
<comment type="caution">
    <text evidence="1">The sequence shown here is derived from an EMBL/GenBank/DDBJ whole genome shotgun (WGS) entry which is preliminary data.</text>
</comment>
<evidence type="ECO:0000313" key="1">
    <source>
        <dbReference type="EMBL" id="TDP85397.1"/>
    </source>
</evidence>
<gene>
    <name evidence="1" type="ORF">EDD54_2250</name>
</gene>
<keyword evidence="2" id="KW-1185">Reference proteome</keyword>
<sequence>MRVVSLAARRSAEDAASDEVEVVLMRFSGGPLAEPVLLSTDPTARLADDPLTYGTRSRWQSTAREDYLFVPARAVLPDDQDDQPPAASVMIDILDAAMVEPLRSFVERSVQVDVAVVLASSPDAVEAEWRGLWLLAVDGDAGMMTLTIGREDETGEPHSALRMTREIAPGLHR</sequence>
<reference evidence="1 2" key="1">
    <citation type="submission" date="2019-03" db="EMBL/GenBank/DDBJ databases">
        <title>Genomic Encyclopedia of Type Strains, Phase IV (KMG-IV): sequencing the most valuable type-strain genomes for metagenomic binning, comparative biology and taxonomic classification.</title>
        <authorList>
            <person name="Goeker M."/>
        </authorList>
    </citation>
    <scope>NUCLEOTIDE SEQUENCE [LARGE SCALE GENOMIC DNA]</scope>
    <source>
        <strain evidence="1 2">DSM 102969</strain>
    </source>
</reference>
<dbReference type="EMBL" id="SNXY01000007">
    <property type="protein sequence ID" value="TDP85397.1"/>
    <property type="molecule type" value="Genomic_DNA"/>
</dbReference>
<evidence type="ECO:0000313" key="2">
    <source>
        <dbReference type="Proteomes" id="UP000294547"/>
    </source>
</evidence>
<organism evidence="1 2">
    <name type="scientific">Oharaeibacter diazotrophicus</name>
    <dbReference type="NCBI Taxonomy" id="1920512"/>
    <lineage>
        <taxon>Bacteria</taxon>
        <taxon>Pseudomonadati</taxon>
        <taxon>Pseudomonadota</taxon>
        <taxon>Alphaproteobacteria</taxon>
        <taxon>Hyphomicrobiales</taxon>
        <taxon>Pleomorphomonadaceae</taxon>
        <taxon>Oharaeibacter</taxon>
    </lineage>
</organism>
<dbReference type="Proteomes" id="UP000294547">
    <property type="component" value="Unassembled WGS sequence"/>
</dbReference>
<accession>A0A4R6RHS8</accession>
<dbReference type="RefSeq" id="WP_165644342.1">
    <property type="nucleotide sequence ID" value="NZ_BSPM01000004.1"/>
</dbReference>
<proteinExistence type="predicted"/>